<reference evidence="3" key="1">
    <citation type="submission" date="2022-12" db="EMBL/GenBank/DDBJ databases">
        <authorList>
            <person name="Petersen C."/>
        </authorList>
    </citation>
    <scope>NUCLEOTIDE SEQUENCE</scope>
    <source>
        <strain evidence="3">IBT 17660</strain>
    </source>
</reference>
<dbReference type="Gene3D" id="3.30.559.30">
    <property type="entry name" value="Nonribosomal peptide synthetase, condensation domain"/>
    <property type="match status" value="1"/>
</dbReference>
<proteinExistence type="predicted"/>
<organism evidence="3 4">
    <name type="scientific">Penicillium desertorum</name>
    <dbReference type="NCBI Taxonomy" id="1303715"/>
    <lineage>
        <taxon>Eukaryota</taxon>
        <taxon>Fungi</taxon>
        <taxon>Dikarya</taxon>
        <taxon>Ascomycota</taxon>
        <taxon>Pezizomycotina</taxon>
        <taxon>Eurotiomycetes</taxon>
        <taxon>Eurotiomycetidae</taxon>
        <taxon>Eurotiales</taxon>
        <taxon>Aspergillaceae</taxon>
        <taxon>Penicillium</taxon>
    </lineage>
</organism>
<accession>A0A9X0BS05</accession>
<evidence type="ECO:0000313" key="3">
    <source>
        <dbReference type="EMBL" id="KAJ5480247.1"/>
    </source>
</evidence>
<dbReference type="InterPro" id="IPR001242">
    <property type="entry name" value="Condensation_dom"/>
</dbReference>
<evidence type="ECO:0000256" key="1">
    <source>
        <dbReference type="SAM" id="MobiDB-lite"/>
    </source>
</evidence>
<dbReference type="PANTHER" id="PTHR45527:SF1">
    <property type="entry name" value="FATTY ACID SYNTHASE"/>
    <property type="match status" value="1"/>
</dbReference>
<dbReference type="Proteomes" id="UP001147760">
    <property type="component" value="Unassembled WGS sequence"/>
</dbReference>
<reference evidence="3" key="2">
    <citation type="journal article" date="2023" name="IMA Fungus">
        <title>Comparative genomic study of the Penicillium genus elucidates a diverse pangenome and 15 lateral gene transfer events.</title>
        <authorList>
            <person name="Petersen C."/>
            <person name="Sorensen T."/>
            <person name="Nielsen M.R."/>
            <person name="Sondergaard T.E."/>
            <person name="Sorensen J.L."/>
            <person name="Fitzpatrick D.A."/>
            <person name="Frisvad J.C."/>
            <person name="Nielsen K.L."/>
        </authorList>
    </citation>
    <scope>NUCLEOTIDE SEQUENCE</scope>
    <source>
        <strain evidence="3">IBT 17660</strain>
    </source>
</reference>
<dbReference type="GO" id="GO:0043041">
    <property type="term" value="P:amino acid activation for nonribosomal peptide biosynthetic process"/>
    <property type="evidence" value="ECO:0007669"/>
    <property type="project" value="TreeGrafter"/>
</dbReference>
<dbReference type="GO" id="GO:0044550">
    <property type="term" value="P:secondary metabolite biosynthetic process"/>
    <property type="evidence" value="ECO:0007669"/>
    <property type="project" value="TreeGrafter"/>
</dbReference>
<comment type="caution">
    <text evidence="3">The sequence shown here is derived from an EMBL/GenBank/DDBJ whole genome shotgun (WGS) entry which is preliminary data.</text>
</comment>
<feature type="domain" description="Condensation" evidence="2">
    <location>
        <begin position="148"/>
        <end position="229"/>
    </location>
</feature>
<dbReference type="SUPFAM" id="SSF52777">
    <property type="entry name" value="CoA-dependent acyltransferases"/>
    <property type="match status" value="1"/>
</dbReference>
<evidence type="ECO:0000313" key="4">
    <source>
        <dbReference type="Proteomes" id="UP001147760"/>
    </source>
</evidence>
<gene>
    <name evidence="3" type="ORF">N7530_005756</name>
</gene>
<dbReference type="PANTHER" id="PTHR45527">
    <property type="entry name" value="NONRIBOSOMAL PEPTIDE SYNTHETASE"/>
    <property type="match status" value="1"/>
</dbReference>
<dbReference type="EMBL" id="JAPWDO010000003">
    <property type="protein sequence ID" value="KAJ5480247.1"/>
    <property type="molecule type" value="Genomic_DNA"/>
</dbReference>
<protein>
    <submittedName>
        <fullName evidence="3">Polyketide synthase</fullName>
    </submittedName>
</protein>
<feature type="region of interest" description="Disordered" evidence="1">
    <location>
        <begin position="1"/>
        <end position="31"/>
    </location>
</feature>
<dbReference type="GO" id="GO:0031177">
    <property type="term" value="F:phosphopantetheine binding"/>
    <property type="evidence" value="ECO:0007669"/>
    <property type="project" value="TreeGrafter"/>
</dbReference>
<dbReference type="OrthoDB" id="416786at2759"/>
<dbReference type="GO" id="GO:0003824">
    <property type="term" value="F:catalytic activity"/>
    <property type="evidence" value="ECO:0007669"/>
    <property type="project" value="InterPro"/>
</dbReference>
<keyword evidence="4" id="KW-1185">Reference proteome</keyword>
<dbReference type="GO" id="GO:0005829">
    <property type="term" value="C:cytosol"/>
    <property type="evidence" value="ECO:0007669"/>
    <property type="project" value="TreeGrafter"/>
</dbReference>
<dbReference type="Pfam" id="PF00668">
    <property type="entry name" value="Condensation"/>
    <property type="match status" value="1"/>
</dbReference>
<name>A0A9X0BS05_9EURO</name>
<sequence>MRPVASASGSTGRTRASLMPRPPKPSSTTAVSSELRSCLIQHGFEIEKIESVVEATDTHADLLTVSELDSPGFNPRFVIEFGAAGLDLAQITEAYKVVLKSPPRGSVHVTTDEEEFEDTKLGFSYSFPGQNRGEGILGSDIKRFIDSALALSHMTGKQDIVFGSGHTNRDPASFPDVDQVIGLYINNIPIRARLDTKASLGGLVAQIQAQAVATIPHQHLGVRDIIQTCTD</sequence>
<dbReference type="AlphaFoldDB" id="A0A9X0BS05"/>
<evidence type="ECO:0000259" key="2">
    <source>
        <dbReference type="Pfam" id="PF00668"/>
    </source>
</evidence>